<dbReference type="EMBL" id="JBJJXI010000121">
    <property type="protein sequence ID" value="KAL3390040.1"/>
    <property type="molecule type" value="Genomic_DNA"/>
</dbReference>
<dbReference type="AlphaFoldDB" id="A0ABD2WAD8"/>
<evidence type="ECO:0000256" key="1">
    <source>
        <dbReference type="SAM" id="MobiDB-lite"/>
    </source>
</evidence>
<feature type="compositionally biased region" description="Low complexity" evidence="1">
    <location>
        <begin position="29"/>
        <end position="40"/>
    </location>
</feature>
<organism evidence="2 3">
    <name type="scientific">Trichogramma kaykai</name>
    <dbReference type="NCBI Taxonomy" id="54128"/>
    <lineage>
        <taxon>Eukaryota</taxon>
        <taxon>Metazoa</taxon>
        <taxon>Ecdysozoa</taxon>
        <taxon>Arthropoda</taxon>
        <taxon>Hexapoda</taxon>
        <taxon>Insecta</taxon>
        <taxon>Pterygota</taxon>
        <taxon>Neoptera</taxon>
        <taxon>Endopterygota</taxon>
        <taxon>Hymenoptera</taxon>
        <taxon>Apocrita</taxon>
        <taxon>Proctotrupomorpha</taxon>
        <taxon>Chalcidoidea</taxon>
        <taxon>Trichogrammatidae</taxon>
        <taxon>Trichogramma</taxon>
    </lineage>
</organism>
<reference evidence="2 3" key="1">
    <citation type="journal article" date="2024" name="bioRxiv">
        <title>A reference genome for Trichogramma kaykai: A tiny desert-dwelling parasitoid wasp with competing sex-ratio distorters.</title>
        <authorList>
            <person name="Culotta J."/>
            <person name="Lindsey A.R."/>
        </authorList>
    </citation>
    <scope>NUCLEOTIDE SEQUENCE [LARGE SCALE GENOMIC DNA]</scope>
    <source>
        <strain evidence="2 3">KSX58</strain>
    </source>
</reference>
<proteinExistence type="predicted"/>
<name>A0ABD2WAD8_9HYME</name>
<feature type="region of interest" description="Disordered" evidence="1">
    <location>
        <begin position="22"/>
        <end position="42"/>
    </location>
</feature>
<accession>A0ABD2WAD8</accession>
<keyword evidence="3" id="KW-1185">Reference proteome</keyword>
<gene>
    <name evidence="2" type="ORF">TKK_014868</name>
</gene>
<protein>
    <submittedName>
        <fullName evidence="2">Uncharacterized protein</fullName>
    </submittedName>
</protein>
<sequence length="98" mass="10607">MQQSLRRVDQDSSIFTAVLASPAGRRRCSSSSSRATSPERASMRALMSMSKSAGRVLKVTALGCTSTTPSERLPADQKLLYKAACLRSRSSLRISLLD</sequence>
<comment type="caution">
    <text evidence="2">The sequence shown here is derived from an EMBL/GenBank/DDBJ whole genome shotgun (WGS) entry which is preliminary data.</text>
</comment>
<evidence type="ECO:0000313" key="2">
    <source>
        <dbReference type="EMBL" id="KAL3390040.1"/>
    </source>
</evidence>
<dbReference type="Proteomes" id="UP001627154">
    <property type="component" value="Unassembled WGS sequence"/>
</dbReference>
<evidence type="ECO:0000313" key="3">
    <source>
        <dbReference type="Proteomes" id="UP001627154"/>
    </source>
</evidence>